<dbReference type="Proteomes" id="UP001497535">
    <property type="component" value="Unassembled WGS sequence"/>
</dbReference>
<reference evidence="1" key="1">
    <citation type="submission" date="2023-11" db="EMBL/GenBank/DDBJ databases">
        <authorList>
            <person name="Poullet M."/>
        </authorList>
    </citation>
    <scope>NUCLEOTIDE SEQUENCE</scope>
    <source>
        <strain evidence="1">E1834</strain>
    </source>
</reference>
<comment type="caution">
    <text evidence="1">The sequence shown here is derived from an EMBL/GenBank/DDBJ whole genome shotgun (WGS) entry which is preliminary data.</text>
</comment>
<evidence type="ECO:0000313" key="2">
    <source>
        <dbReference type="Proteomes" id="UP001497535"/>
    </source>
</evidence>
<evidence type="ECO:0000313" key="1">
    <source>
        <dbReference type="EMBL" id="CAK5052945.1"/>
    </source>
</evidence>
<gene>
    <name evidence="1" type="ORF">MENTE1834_LOCUS13993</name>
</gene>
<sequence>MQPTTNNNNNTASTSPTLNVESNQKQKQGGLNNSHNNSGNNLTRTKSLDTCRVCGDGPARMHYGVPTCFGCKGFFRRTLKRTKEYTCRYSGNCIVDRYERNSCRYCRFKRCLEVGMDPKAVRPDRDAAGRTHPVRRRMSRNLLNGATNNNVNEVVVVGGEQEIIADSGGNNGVGAADAEWVRKLPVEMRTLLMQIMNIDVMIQHGDTQESPENLYPLPFTSLRQMFEDPTCLDGKRTEIRYEHYRQVEPKELTYLAHRRLIAAVDTIDHLCALMDLHNIRDKLILTKAAYAPLSLFCSVSSTARITNNRDILCLCNYGYVPRGAHLTYSEPYHFANRIVDRALDELVEPFRTFNFKEREIVLMKAIVALNPYLPSLSTEAAEQIADFRDRLQETLYNVVRESHPKEVASSRFGNLLLFLPNIMILGSIMIENLQFLHSFGSHCGGIGPLLGELLEEECEENIQDCVGCGDDLLSLNSGENNDGSMCHSQSTGSITSQFGNTSTKSCEDITMLQQQFQQHQQYSAPNLMGSSSSIPNEINKSNDRLVALPSVDSDPDYNTTLTAESLKQQGIQQQMEVDDSPPQFTQSQQQQQNLLNTSQQQERPQFFIDPSINQQQQQQQFQQYQQQQLQQVTTVASTKHIFTIEKSSPTTALLQQPLQCSRERCAAMMGNRCSNDECPAALAAIFQQQQQQMQQTINNQENNYNNNTQIFSQSPQSTINRSQSFSYFDVYDANQQQPFDDLITPTANTFIGNYPPLPNTNSYNFFQNEQ</sequence>
<proteinExistence type="predicted"/>
<protein>
    <submittedName>
        <fullName evidence="1">Uncharacterized protein</fullName>
    </submittedName>
</protein>
<dbReference type="EMBL" id="CAVMJV010000015">
    <property type="protein sequence ID" value="CAK5052945.1"/>
    <property type="molecule type" value="Genomic_DNA"/>
</dbReference>
<organism evidence="1 2">
    <name type="scientific">Meloidogyne enterolobii</name>
    <name type="common">Root-knot nematode worm</name>
    <name type="synonym">Meloidogyne mayaguensis</name>
    <dbReference type="NCBI Taxonomy" id="390850"/>
    <lineage>
        <taxon>Eukaryota</taxon>
        <taxon>Metazoa</taxon>
        <taxon>Ecdysozoa</taxon>
        <taxon>Nematoda</taxon>
        <taxon>Chromadorea</taxon>
        <taxon>Rhabditida</taxon>
        <taxon>Tylenchina</taxon>
        <taxon>Tylenchomorpha</taxon>
        <taxon>Tylenchoidea</taxon>
        <taxon>Meloidogynidae</taxon>
        <taxon>Meloidogyninae</taxon>
        <taxon>Meloidogyne</taxon>
    </lineage>
</organism>
<name>A0ACB0YMA9_MELEN</name>
<keyword evidence="2" id="KW-1185">Reference proteome</keyword>
<accession>A0ACB0YMA9</accession>